<evidence type="ECO:0000313" key="3">
    <source>
        <dbReference type="Proteomes" id="UP001201812"/>
    </source>
</evidence>
<dbReference type="AlphaFoldDB" id="A0AAD4ML91"/>
<organism evidence="2 3">
    <name type="scientific">Ditylenchus destructor</name>
    <dbReference type="NCBI Taxonomy" id="166010"/>
    <lineage>
        <taxon>Eukaryota</taxon>
        <taxon>Metazoa</taxon>
        <taxon>Ecdysozoa</taxon>
        <taxon>Nematoda</taxon>
        <taxon>Chromadorea</taxon>
        <taxon>Rhabditida</taxon>
        <taxon>Tylenchina</taxon>
        <taxon>Tylenchomorpha</taxon>
        <taxon>Sphaerularioidea</taxon>
        <taxon>Anguinidae</taxon>
        <taxon>Anguininae</taxon>
        <taxon>Ditylenchus</taxon>
    </lineage>
</organism>
<comment type="caution">
    <text evidence="2">The sequence shown here is derived from an EMBL/GenBank/DDBJ whole genome shotgun (WGS) entry which is preliminary data.</text>
</comment>
<reference evidence="2" key="1">
    <citation type="submission" date="2022-01" db="EMBL/GenBank/DDBJ databases">
        <title>Genome Sequence Resource for Two Populations of Ditylenchus destructor, the Migratory Endoparasitic Phytonematode.</title>
        <authorList>
            <person name="Zhang H."/>
            <person name="Lin R."/>
            <person name="Xie B."/>
        </authorList>
    </citation>
    <scope>NUCLEOTIDE SEQUENCE</scope>
    <source>
        <strain evidence="2">BazhouSP</strain>
    </source>
</reference>
<keyword evidence="3" id="KW-1185">Reference proteome</keyword>
<name>A0AAD4ML91_9BILA</name>
<protein>
    <submittedName>
        <fullName evidence="2">Uncharacterized protein</fullName>
    </submittedName>
</protein>
<accession>A0AAD4ML91</accession>
<dbReference type="Proteomes" id="UP001201812">
    <property type="component" value="Unassembled WGS sequence"/>
</dbReference>
<evidence type="ECO:0000313" key="2">
    <source>
        <dbReference type="EMBL" id="KAI1697588.1"/>
    </source>
</evidence>
<feature type="region of interest" description="Disordered" evidence="1">
    <location>
        <begin position="1"/>
        <end position="32"/>
    </location>
</feature>
<sequence length="76" mass="8528">MSTDGEDGEIKAVHNARSDQRELREISESDFDSEKIQISDLSQNSTALVENEPNMGMDRGYPNGWFICPSILPLEI</sequence>
<evidence type="ECO:0000256" key="1">
    <source>
        <dbReference type="SAM" id="MobiDB-lite"/>
    </source>
</evidence>
<gene>
    <name evidence="2" type="ORF">DdX_18418</name>
</gene>
<feature type="compositionally biased region" description="Basic and acidic residues" evidence="1">
    <location>
        <begin position="8"/>
        <end position="32"/>
    </location>
</feature>
<dbReference type="EMBL" id="JAKKPZ010000261">
    <property type="protein sequence ID" value="KAI1697588.1"/>
    <property type="molecule type" value="Genomic_DNA"/>
</dbReference>
<proteinExistence type="predicted"/>